<dbReference type="InterPro" id="IPR005311">
    <property type="entry name" value="PBP_dimer"/>
</dbReference>
<reference evidence="12" key="1">
    <citation type="submission" date="2018-05" db="EMBL/GenBank/DDBJ databases">
        <authorList>
            <person name="Lanie J.A."/>
            <person name="Ng W.-L."/>
            <person name="Kazmierczak K.M."/>
            <person name="Andrzejewski T.M."/>
            <person name="Davidsen T.M."/>
            <person name="Wayne K.J."/>
            <person name="Tettelin H."/>
            <person name="Glass J.I."/>
            <person name="Rusch D."/>
            <person name="Podicherti R."/>
            <person name="Tsui H.-C.T."/>
            <person name="Winkler M.E."/>
        </authorList>
    </citation>
    <scope>NUCLEOTIDE SEQUENCE</scope>
</reference>
<dbReference type="GO" id="GO:0071555">
    <property type="term" value="P:cell wall organization"/>
    <property type="evidence" value="ECO:0007669"/>
    <property type="project" value="UniProtKB-KW"/>
</dbReference>
<dbReference type="GO" id="GO:0008658">
    <property type="term" value="F:penicillin binding"/>
    <property type="evidence" value="ECO:0007669"/>
    <property type="project" value="InterPro"/>
</dbReference>
<dbReference type="Gene3D" id="3.90.1310.10">
    <property type="entry name" value="Penicillin-binding protein 2a (Domain 2)"/>
    <property type="match status" value="1"/>
</dbReference>
<keyword evidence="5" id="KW-0133">Cell shape</keyword>
<evidence type="ECO:0000256" key="4">
    <source>
        <dbReference type="ARBA" id="ARBA00022692"/>
    </source>
</evidence>
<dbReference type="SUPFAM" id="SSF56519">
    <property type="entry name" value="Penicillin binding protein dimerisation domain"/>
    <property type="match status" value="1"/>
</dbReference>
<feature type="domain" description="Penicillin-binding protein transpeptidase" evidence="10">
    <location>
        <begin position="149"/>
        <end position="435"/>
    </location>
</feature>
<evidence type="ECO:0000256" key="5">
    <source>
        <dbReference type="ARBA" id="ARBA00022960"/>
    </source>
</evidence>
<keyword evidence="6" id="KW-0573">Peptidoglycan synthesis</keyword>
<dbReference type="InterPro" id="IPR050515">
    <property type="entry name" value="Beta-lactam/transpept"/>
</dbReference>
<organism evidence="12">
    <name type="scientific">marine metagenome</name>
    <dbReference type="NCBI Taxonomy" id="408172"/>
    <lineage>
        <taxon>unclassified sequences</taxon>
        <taxon>metagenomes</taxon>
        <taxon>ecological metagenomes</taxon>
    </lineage>
</organism>
<dbReference type="Pfam" id="PF03717">
    <property type="entry name" value="PBP_dimer"/>
    <property type="match status" value="1"/>
</dbReference>
<sequence length="436" mass="47416">AITEAFDSELDLQQRVKIGEVTEEILAAVIEAQRSYPGLVMWIEEFRLHPLGSAAAHIVGYTGEYTANELANLQALGLRPGDRRGVSGLEASMDSLLAGRPGIRLEIVHPNLSPTVLFEQDYVESQDVYTTLDSFLLVLSEQLLGTQPGALVLLDLSDNSILSLNSSPSFQPSAFEFRVSEEIEMYVNDQGNPLTNRASSGLYAPGSTFKIVTAAAGLASSLFSTSDEIPCPAIWHGVEPPRKNWEGAQGELSIARALMRSCNPVFYQIGLTLYEKMENALPDMARAFGFGASTGVIGLIDEPGLVPDAVWKSQARSAPWYPGDAVNLSIGQGDLLVTPLQLANAYSALVVGELRNPQLLIYRNSEDTPAQIREYLPLRREVLNYIKYGLQLVTSSRGTSGWAFENRGFNDFAGKSGTAEEGEGQTHVLWVGYTPL</sequence>
<feature type="non-terminal residue" evidence="12">
    <location>
        <position position="436"/>
    </location>
</feature>
<evidence type="ECO:0000313" key="12">
    <source>
        <dbReference type="EMBL" id="SVC13604.1"/>
    </source>
</evidence>
<dbReference type="GO" id="GO:0005886">
    <property type="term" value="C:plasma membrane"/>
    <property type="evidence" value="ECO:0007669"/>
    <property type="project" value="UniProtKB-SubCell"/>
</dbReference>
<evidence type="ECO:0008006" key="13">
    <source>
        <dbReference type="Google" id="ProtNLM"/>
    </source>
</evidence>
<evidence type="ECO:0000259" key="10">
    <source>
        <dbReference type="Pfam" id="PF00905"/>
    </source>
</evidence>
<dbReference type="EMBL" id="UINC01075431">
    <property type="protein sequence ID" value="SVC13604.1"/>
    <property type="molecule type" value="Genomic_DNA"/>
</dbReference>
<dbReference type="PANTHER" id="PTHR30627:SF2">
    <property type="entry name" value="PEPTIDOGLYCAN D,D-TRANSPEPTIDASE MRDA"/>
    <property type="match status" value="1"/>
</dbReference>
<keyword evidence="3" id="KW-1003">Cell membrane</keyword>
<dbReference type="InterPro" id="IPR012338">
    <property type="entry name" value="Beta-lactam/transpept-like"/>
</dbReference>
<evidence type="ECO:0000256" key="1">
    <source>
        <dbReference type="ARBA" id="ARBA00004167"/>
    </source>
</evidence>
<keyword evidence="9" id="KW-0961">Cell wall biogenesis/degradation</keyword>
<evidence type="ECO:0000256" key="3">
    <source>
        <dbReference type="ARBA" id="ARBA00022475"/>
    </source>
</evidence>
<proteinExistence type="predicted"/>
<evidence type="ECO:0000259" key="11">
    <source>
        <dbReference type="Pfam" id="PF03717"/>
    </source>
</evidence>
<dbReference type="GO" id="GO:0008360">
    <property type="term" value="P:regulation of cell shape"/>
    <property type="evidence" value="ECO:0007669"/>
    <property type="project" value="UniProtKB-KW"/>
</dbReference>
<keyword evidence="8" id="KW-0472">Membrane</keyword>
<feature type="non-terminal residue" evidence="12">
    <location>
        <position position="1"/>
    </location>
</feature>
<dbReference type="Pfam" id="PF00905">
    <property type="entry name" value="Transpeptidase"/>
    <property type="match status" value="1"/>
</dbReference>
<protein>
    <recommendedName>
        <fullName evidence="13">Penicillin-binding protein transpeptidase domain-containing protein</fullName>
    </recommendedName>
</protein>
<dbReference type="GO" id="GO:0009252">
    <property type="term" value="P:peptidoglycan biosynthetic process"/>
    <property type="evidence" value="ECO:0007669"/>
    <property type="project" value="UniProtKB-KW"/>
</dbReference>
<evidence type="ECO:0000256" key="6">
    <source>
        <dbReference type="ARBA" id="ARBA00022984"/>
    </source>
</evidence>
<keyword evidence="4" id="KW-0812">Transmembrane</keyword>
<comment type="subcellular location">
    <subcellularLocation>
        <location evidence="2">Cell membrane</location>
    </subcellularLocation>
    <subcellularLocation>
        <location evidence="1">Membrane</location>
        <topology evidence="1">Single-pass membrane protein</topology>
    </subcellularLocation>
</comment>
<gene>
    <name evidence="12" type="ORF">METZ01_LOCUS266458</name>
</gene>
<keyword evidence="7" id="KW-1133">Transmembrane helix</keyword>
<dbReference type="InterPro" id="IPR036138">
    <property type="entry name" value="PBP_dimer_sf"/>
</dbReference>
<evidence type="ECO:0000256" key="2">
    <source>
        <dbReference type="ARBA" id="ARBA00004236"/>
    </source>
</evidence>
<dbReference type="AlphaFoldDB" id="A0A382JMD5"/>
<evidence type="ECO:0000256" key="7">
    <source>
        <dbReference type="ARBA" id="ARBA00022989"/>
    </source>
</evidence>
<accession>A0A382JMD5</accession>
<feature type="domain" description="Penicillin-binding protein dimerisation" evidence="11">
    <location>
        <begin position="16"/>
        <end position="104"/>
    </location>
</feature>
<dbReference type="InterPro" id="IPR001460">
    <property type="entry name" value="PCN-bd_Tpept"/>
</dbReference>
<evidence type="ECO:0000256" key="9">
    <source>
        <dbReference type="ARBA" id="ARBA00023316"/>
    </source>
</evidence>
<dbReference type="SUPFAM" id="SSF56601">
    <property type="entry name" value="beta-lactamase/transpeptidase-like"/>
    <property type="match status" value="1"/>
</dbReference>
<evidence type="ECO:0000256" key="8">
    <source>
        <dbReference type="ARBA" id="ARBA00023136"/>
    </source>
</evidence>
<dbReference type="GO" id="GO:0071972">
    <property type="term" value="F:peptidoglycan L,D-transpeptidase activity"/>
    <property type="evidence" value="ECO:0007669"/>
    <property type="project" value="TreeGrafter"/>
</dbReference>
<dbReference type="PANTHER" id="PTHR30627">
    <property type="entry name" value="PEPTIDOGLYCAN D,D-TRANSPEPTIDASE"/>
    <property type="match status" value="1"/>
</dbReference>
<name>A0A382JMD5_9ZZZZ</name>
<dbReference type="Gene3D" id="3.40.710.10">
    <property type="entry name" value="DD-peptidase/beta-lactamase superfamily"/>
    <property type="match status" value="1"/>
</dbReference>